<feature type="transmembrane region" description="Helical" evidence="1">
    <location>
        <begin position="58"/>
        <end position="83"/>
    </location>
</feature>
<feature type="transmembrane region" description="Helical" evidence="1">
    <location>
        <begin position="20"/>
        <end position="46"/>
    </location>
</feature>
<reference evidence="2" key="1">
    <citation type="submission" date="2007-07" db="EMBL/GenBank/DDBJ databases">
        <title>Plasticity zones in Helicobacters: population, sequence and functional analyses.</title>
        <authorList>
            <person name="Kersulyte D."/>
            <person name="Lee W."/>
            <person name="Subramaniam D."/>
            <person name="Kalia A."/>
            <person name="Dailidiene D."/>
            <person name="Anant S."/>
            <person name="Berg D.E."/>
        </authorList>
    </citation>
    <scope>NUCLEOTIDE SEQUENCE</scope>
    <source>
        <strain evidence="2">MIT-00-7128</strain>
    </source>
</reference>
<keyword evidence="1" id="KW-0812">Transmembrane</keyword>
<sequence length="88" mass="10302">MIKRKILKNIFKNSSLSRFFTLDIFLINMVNLVKLSIVTFLIVWGYGFFTDNPNVTKVFAFSFYKSLDIALPLFAIWGLIALIKDRKY</sequence>
<organism evidence="2">
    <name type="scientific">Helicobacter cetorum</name>
    <dbReference type="NCBI Taxonomy" id="138563"/>
    <lineage>
        <taxon>Bacteria</taxon>
        <taxon>Pseudomonadati</taxon>
        <taxon>Campylobacterota</taxon>
        <taxon>Epsilonproteobacteria</taxon>
        <taxon>Campylobacterales</taxon>
        <taxon>Helicobacteraceae</taxon>
        <taxon>Helicobacter</taxon>
    </lineage>
</organism>
<keyword evidence="1" id="KW-1133">Transmembrane helix</keyword>
<name>A7LH20_9HELI</name>
<dbReference type="AlphaFoldDB" id="A7LH20"/>
<evidence type="ECO:0000256" key="1">
    <source>
        <dbReference type="SAM" id="Phobius"/>
    </source>
</evidence>
<dbReference type="EMBL" id="EU015081">
    <property type="protein sequence ID" value="ABS86840.1"/>
    <property type="molecule type" value="Genomic_DNA"/>
</dbReference>
<proteinExistence type="predicted"/>
<evidence type="ECO:0000313" key="2">
    <source>
        <dbReference type="EMBL" id="ABS86840.1"/>
    </source>
</evidence>
<accession>A7LH20</accession>
<keyword evidence="1" id="KW-0472">Membrane</keyword>
<gene>
    <name evidence="2" type="ORF">pz43w</name>
</gene>
<protein>
    <submittedName>
        <fullName evidence="2">Uncharacterized protein</fullName>
    </submittedName>
</protein>